<protein>
    <recommendedName>
        <fullName evidence="8">Conjugal transfer protein TrbD</fullName>
    </recommendedName>
</protein>
<keyword evidence="4 5" id="KW-0472">Membrane</keyword>
<gene>
    <name evidence="6" type="ORF">TUM4438_45090</name>
</gene>
<accession>A0ABQ4PRP8</accession>
<feature type="transmembrane region" description="Helical" evidence="5">
    <location>
        <begin position="25"/>
        <end position="58"/>
    </location>
</feature>
<dbReference type="Pfam" id="PF05101">
    <property type="entry name" value="VirB3"/>
    <property type="match status" value="1"/>
</dbReference>
<evidence type="ECO:0000256" key="1">
    <source>
        <dbReference type="ARBA" id="ARBA00004370"/>
    </source>
</evidence>
<name>A0ABQ4PRP8_9GAMM</name>
<keyword evidence="3 5" id="KW-1133">Transmembrane helix</keyword>
<sequence length="94" mass="10767">MALHRTPIFNFHRGNLIMGCERNPLLLLGLLCMVLAILQTLPTILLAVLLWVGGLPLLRIMGRADPHMSSVYKAYRKHPDYYPAHARKNYSQRD</sequence>
<dbReference type="InterPro" id="IPR007792">
    <property type="entry name" value="T4SS_VirB3/TrbD/AvhB"/>
</dbReference>
<dbReference type="Proteomes" id="UP000887104">
    <property type="component" value="Unassembled WGS sequence"/>
</dbReference>
<evidence type="ECO:0000256" key="2">
    <source>
        <dbReference type="ARBA" id="ARBA00022692"/>
    </source>
</evidence>
<evidence type="ECO:0008006" key="8">
    <source>
        <dbReference type="Google" id="ProtNLM"/>
    </source>
</evidence>
<evidence type="ECO:0000256" key="3">
    <source>
        <dbReference type="ARBA" id="ARBA00022989"/>
    </source>
</evidence>
<evidence type="ECO:0000313" key="6">
    <source>
        <dbReference type="EMBL" id="GIU52414.1"/>
    </source>
</evidence>
<reference evidence="6" key="1">
    <citation type="submission" date="2021-05" db="EMBL/GenBank/DDBJ databases">
        <title>Molecular characterization for Shewanella algae harboring chromosomal blaOXA-55-like strains isolated from clinical and environment sample.</title>
        <authorList>
            <person name="Ohama Y."/>
            <person name="Aoki K."/>
            <person name="Harada S."/>
            <person name="Moriya K."/>
            <person name="Ishii Y."/>
            <person name="Tateda K."/>
        </authorList>
    </citation>
    <scope>NUCLEOTIDE SEQUENCE</scope>
    <source>
        <strain evidence="6">JCM 11563</strain>
    </source>
</reference>
<evidence type="ECO:0000313" key="7">
    <source>
        <dbReference type="Proteomes" id="UP000887104"/>
    </source>
</evidence>
<keyword evidence="7" id="KW-1185">Reference proteome</keyword>
<organism evidence="6 7">
    <name type="scientific">Shewanella sairae</name>
    <dbReference type="NCBI Taxonomy" id="190310"/>
    <lineage>
        <taxon>Bacteria</taxon>
        <taxon>Pseudomonadati</taxon>
        <taxon>Pseudomonadota</taxon>
        <taxon>Gammaproteobacteria</taxon>
        <taxon>Alteromonadales</taxon>
        <taxon>Shewanellaceae</taxon>
        <taxon>Shewanella</taxon>
    </lineage>
</organism>
<keyword evidence="2 5" id="KW-0812">Transmembrane</keyword>
<comment type="caution">
    <text evidence="6">The sequence shown here is derived from an EMBL/GenBank/DDBJ whole genome shotgun (WGS) entry which is preliminary data.</text>
</comment>
<dbReference type="EMBL" id="BPEY01000182">
    <property type="protein sequence ID" value="GIU52414.1"/>
    <property type="molecule type" value="Genomic_DNA"/>
</dbReference>
<proteinExistence type="predicted"/>
<comment type="subcellular location">
    <subcellularLocation>
        <location evidence="1">Membrane</location>
    </subcellularLocation>
</comment>
<evidence type="ECO:0000256" key="5">
    <source>
        <dbReference type="SAM" id="Phobius"/>
    </source>
</evidence>
<dbReference type="RefSeq" id="WP_220783480.1">
    <property type="nucleotide sequence ID" value="NZ_BPEY01000182.1"/>
</dbReference>
<evidence type="ECO:0000256" key="4">
    <source>
        <dbReference type="ARBA" id="ARBA00023136"/>
    </source>
</evidence>